<dbReference type="OrthoDB" id="9868007at2"/>
<evidence type="ECO:0000313" key="2">
    <source>
        <dbReference type="Proteomes" id="UP000245206"/>
    </source>
</evidence>
<dbReference type="AlphaFoldDB" id="A0A2P2D9A2"/>
<keyword evidence="2" id="KW-1185">Reference proteome</keyword>
<accession>A0A2P2D9A2</accession>
<dbReference type="EMBL" id="BFAZ01000003">
    <property type="protein sequence ID" value="GBF41191.1"/>
    <property type="molecule type" value="Genomic_DNA"/>
</dbReference>
<dbReference type="RefSeq" id="WP_108958442.1">
    <property type="nucleotide sequence ID" value="NZ_BFAZ01000003.1"/>
</dbReference>
<evidence type="ECO:0000313" key="1">
    <source>
        <dbReference type="EMBL" id="GBF41191.1"/>
    </source>
</evidence>
<proteinExistence type="predicted"/>
<organism evidence="1 2">
    <name type="scientific">Leptospira ellinghausenii</name>
    <dbReference type="NCBI Taxonomy" id="1917822"/>
    <lineage>
        <taxon>Bacteria</taxon>
        <taxon>Pseudomonadati</taxon>
        <taxon>Spirochaetota</taxon>
        <taxon>Spirochaetia</taxon>
        <taxon>Leptospirales</taxon>
        <taxon>Leptospiraceae</taxon>
        <taxon>Leptospira</taxon>
    </lineage>
</organism>
<reference evidence="2" key="1">
    <citation type="journal article" date="2019" name="Microbiol. Immunol.">
        <title>Molecular and phenotypic characterization of Leptospira johnsonii sp. nov., Leptospira ellinghausenii sp. nov. and Leptospira ryugenii sp. nov. isolated from soil and water in Japan.</title>
        <authorList>
            <person name="Masuzawa T."/>
            <person name="Saito M."/>
            <person name="Nakao R."/>
            <person name="Nikaido Y."/>
            <person name="Matsumoto M."/>
            <person name="Ogawa M."/>
            <person name="Yokoyama M."/>
            <person name="Hidaka Y."/>
            <person name="Tomita J."/>
            <person name="Sakakibara K."/>
            <person name="Suzuki K."/>
            <person name="Yasuda S."/>
            <person name="Sato H."/>
            <person name="Yamaguchi M."/>
            <person name="Yoshida S.I."/>
            <person name="Koizumi N."/>
            <person name="Kawamura Y."/>
        </authorList>
    </citation>
    <scope>NUCLEOTIDE SEQUENCE [LARGE SCALE GENOMIC DNA]</scope>
    <source>
        <strain evidence="2">E18</strain>
    </source>
</reference>
<comment type="caution">
    <text evidence="1">The sequence shown here is derived from an EMBL/GenBank/DDBJ whole genome shotgun (WGS) entry which is preliminary data.</text>
</comment>
<sequence>MNKNIFNEEELNSIIDSFNLELDKLLKHDYGKSEEIEFLATHLYIEQITYYAIGAIDNKLEKLNTLKLSFSKIIQLLELISEDIPFIKRYIPLIKELNNIRNEIAHKIGYSKEKTSNFIEKLSKFRYSSFKNPKNLIKKQTDYLKLFKIDYAYNVVVFTVTSEKLHKKIEDMDKILKNPFKDVEIL</sequence>
<protein>
    <submittedName>
        <fullName evidence="1">Uncharacterized protein</fullName>
    </submittedName>
</protein>
<dbReference type="Proteomes" id="UP000245206">
    <property type="component" value="Unassembled WGS sequence"/>
</dbReference>
<name>A0A2P2D9A2_9LEPT</name>
<gene>
    <name evidence="1" type="ORF">LPTSP2_04630</name>
</gene>